<dbReference type="RefSeq" id="WP_273249140.1">
    <property type="nucleotide sequence ID" value="NZ_VENJ01000008.1"/>
</dbReference>
<evidence type="ECO:0000313" key="6">
    <source>
        <dbReference type="Proteomes" id="UP000483078"/>
    </source>
</evidence>
<dbReference type="InterPro" id="IPR036388">
    <property type="entry name" value="WH-like_DNA-bd_sf"/>
</dbReference>
<dbReference type="EMBL" id="VENJ01000008">
    <property type="protein sequence ID" value="MTJ04477.1"/>
    <property type="molecule type" value="Genomic_DNA"/>
</dbReference>
<reference evidence="5 6" key="1">
    <citation type="submission" date="2019-06" db="EMBL/GenBank/DDBJ databases">
        <title>Enrichment of Autotrophic Halophilic Microorganisms from Red Sea Brine Pool Using Microbial Electrosynthesis System.</title>
        <authorList>
            <person name="Alqahtani M.F."/>
            <person name="Bajracharya S."/>
            <person name="Katuri K.P."/>
            <person name="Ali M."/>
            <person name="Saikaly P.E."/>
        </authorList>
    </citation>
    <scope>NUCLEOTIDE SEQUENCE [LARGE SCALE GENOMIC DNA]</scope>
    <source>
        <strain evidence="5">MES6</strain>
    </source>
</reference>
<dbReference type="AlphaFoldDB" id="A0A7C9LAT1"/>
<dbReference type="GO" id="GO:0003677">
    <property type="term" value="F:DNA binding"/>
    <property type="evidence" value="ECO:0007669"/>
    <property type="project" value="UniProtKB-KW"/>
</dbReference>
<dbReference type="PANTHER" id="PTHR44688">
    <property type="entry name" value="DNA-BINDING TRANSCRIPTIONAL ACTIVATOR DEVR_DOSR"/>
    <property type="match status" value="1"/>
</dbReference>
<organism evidence="5 6">
    <name type="scientific">Sediminimonas qiaohouensis</name>
    <dbReference type="NCBI Taxonomy" id="552061"/>
    <lineage>
        <taxon>Bacteria</taxon>
        <taxon>Pseudomonadati</taxon>
        <taxon>Pseudomonadota</taxon>
        <taxon>Alphaproteobacteria</taxon>
        <taxon>Rhodobacterales</taxon>
        <taxon>Roseobacteraceae</taxon>
        <taxon>Sediminimonas</taxon>
    </lineage>
</organism>
<feature type="domain" description="HTH luxR-type" evidence="4">
    <location>
        <begin position="198"/>
        <end position="263"/>
    </location>
</feature>
<keyword evidence="1" id="KW-0805">Transcription regulation</keyword>
<dbReference type="PANTHER" id="PTHR44688:SF16">
    <property type="entry name" value="DNA-BINDING TRANSCRIPTIONAL ACTIVATOR DEVR_DOSR"/>
    <property type="match status" value="1"/>
</dbReference>
<evidence type="ECO:0000256" key="3">
    <source>
        <dbReference type="ARBA" id="ARBA00023163"/>
    </source>
</evidence>
<dbReference type="CDD" id="cd06170">
    <property type="entry name" value="LuxR_C_like"/>
    <property type="match status" value="1"/>
</dbReference>
<dbReference type="PROSITE" id="PS50043">
    <property type="entry name" value="HTH_LUXR_2"/>
    <property type="match status" value="1"/>
</dbReference>
<dbReference type="PRINTS" id="PR00038">
    <property type="entry name" value="HTHLUXR"/>
</dbReference>
<evidence type="ECO:0000256" key="2">
    <source>
        <dbReference type="ARBA" id="ARBA00023125"/>
    </source>
</evidence>
<dbReference type="InterPro" id="IPR000792">
    <property type="entry name" value="Tscrpt_reg_LuxR_C"/>
</dbReference>
<evidence type="ECO:0000256" key="1">
    <source>
        <dbReference type="ARBA" id="ARBA00023015"/>
    </source>
</evidence>
<evidence type="ECO:0000259" key="4">
    <source>
        <dbReference type="PROSITE" id="PS50043"/>
    </source>
</evidence>
<gene>
    <name evidence="5" type="ORF">FH759_07280</name>
</gene>
<dbReference type="Gene3D" id="1.10.10.10">
    <property type="entry name" value="Winged helix-like DNA-binding domain superfamily/Winged helix DNA-binding domain"/>
    <property type="match status" value="1"/>
</dbReference>
<keyword evidence="3" id="KW-0804">Transcription</keyword>
<sequence length="278" mass="31588">MIVKKQMPDWIRASARVVSSLGKPDFAPALIAALRVIVPFEFTVIFAYHRDRQPIDIHDDFPATKRKIMVDDYQEGPYLLDPFYLHSQAPAKSCLARLRELAPDRFYQAEYFRNYYVQTGLAEEIGFIVDVGDEVSVVISAMREHKVFSAREFRDLEVILPFVEATAQRQWGGLRGQFSAQPNSDGPRLPQLIEDAFQSFGRNLLTPREAEVVEYILKGHSADATGRALGISSGTVRIHRRNIYAKLRVSSQGELFSCFMASLSELPPENRTLPQPRR</sequence>
<dbReference type="SMART" id="SM00421">
    <property type="entry name" value="HTH_LUXR"/>
    <property type="match status" value="1"/>
</dbReference>
<dbReference type="InterPro" id="IPR016032">
    <property type="entry name" value="Sig_transdc_resp-reg_C-effctor"/>
</dbReference>
<keyword evidence="2" id="KW-0238">DNA-binding</keyword>
<dbReference type="GO" id="GO:0006355">
    <property type="term" value="P:regulation of DNA-templated transcription"/>
    <property type="evidence" value="ECO:0007669"/>
    <property type="project" value="InterPro"/>
</dbReference>
<accession>A0A7C9LAT1</accession>
<name>A0A7C9LAT1_9RHOB</name>
<dbReference type="SUPFAM" id="SSF46894">
    <property type="entry name" value="C-terminal effector domain of the bipartite response regulators"/>
    <property type="match status" value="1"/>
</dbReference>
<protein>
    <submittedName>
        <fullName evidence="5">Helix-turn-helix transcriptional regulator</fullName>
    </submittedName>
</protein>
<dbReference type="Proteomes" id="UP000483078">
    <property type="component" value="Unassembled WGS sequence"/>
</dbReference>
<evidence type="ECO:0000313" key="5">
    <source>
        <dbReference type="EMBL" id="MTJ04477.1"/>
    </source>
</evidence>
<comment type="caution">
    <text evidence="5">The sequence shown here is derived from an EMBL/GenBank/DDBJ whole genome shotgun (WGS) entry which is preliminary data.</text>
</comment>
<dbReference type="Pfam" id="PF00196">
    <property type="entry name" value="GerE"/>
    <property type="match status" value="1"/>
</dbReference>
<proteinExistence type="predicted"/>